<dbReference type="InterPro" id="IPR023352">
    <property type="entry name" value="MAPEG-like_dom_sf"/>
</dbReference>
<feature type="transmembrane region" description="Helical" evidence="1">
    <location>
        <begin position="12"/>
        <end position="36"/>
    </location>
</feature>
<feature type="transmembrane region" description="Helical" evidence="1">
    <location>
        <begin position="152"/>
        <end position="178"/>
    </location>
</feature>
<evidence type="ECO:0000313" key="3">
    <source>
        <dbReference type="Proteomes" id="UP000094487"/>
    </source>
</evidence>
<dbReference type="EMBL" id="MDDS01000003">
    <property type="protein sequence ID" value="ODP39776.1"/>
    <property type="molecule type" value="Genomic_DNA"/>
</dbReference>
<dbReference type="AlphaFoldDB" id="A0A1E3M133"/>
<comment type="caution">
    <text evidence="2">The sequence shown here is derived from an EMBL/GenBank/DDBJ whole genome shotgun (WGS) entry which is preliminary data.</text>
</comment>
<gene>
    <name evidence="2" type="ORF">BFL28_08740</name>
</gene>
<sequence>MDIAAEQRLVRRGAATAFLLTSAVCAASVVFLPQLIPMPGGLAERLAFGVQAGVPHLLCLVVAIRLVSKGRYESAADIGGAAAGPPSPVLAVKAAFLQNTIEQAFVGVWCQLVLASVADGAVLALLPASGLLFAVGRVLFYRRYAGGAGARALGMAMTVLPSLACLGAAGVLATVRLFGW</sequence>
<dbReference type="Gene3D" id="1.20.120.550">
    <property type="entry name" value="Membrane associated eicosanoid/glutathione metabolism-like domain"/>
    <property type="match status" value="1"/>
</dbReference>
<keyword evidence="1" id="KW-0472">Membrane</keyword>
<evidence type="ECO:0000313" key="2">
    <source>
        <dbReference type="EMBL" id="ODP39776.1"/>
    </source>
</evidence>
<accession>A0A1E3M133</accession>
<dbReference type="Proteomes" id="UP000094487">
    <property type="component" value="Unassembled WGS sequence"/>
</dbReference>
<dbReference type="GO" id="GO:0045055">
    <property type="term" value="P:regulated exocytosis"/>
    <property type="evidence" value="ECO:0007669"/>
    <property type="project" value="TreeGrafter"/>
</dbReference>
<organism evidence="2 3">
    <name type="scientific">Sphingomonas turrisvirgatae</name>
    <dbReference type="NCBI Taxonomy" id="1888892"/>
    <lineage>
        <taxon>Bacteria</taxon>
        <taxon>Pseudomonadati</taxon>
        <taxon>Pseudomonadota</taxon>
        <taxon>Alphaproteobacteria</taxon>
        <taxon>Sphingomonadales</taxon>
        <taxon>Sphingomonadaceae</taxon>
        <taxon>Sphingomonas</taxon>
    </lineage>
</organism>
<proteinExistence type="predicted"/>
<dbReference type="PANTHER" id="PTHR31004">
    <property type="entry name" value="TRANSMEMBRANE PROTEIN 79"/>
    <property type="match status" value="1"/>
</dbReference>
<keyword evidence="1" id="KW-0812">Transmembrane</keyword>
<evidence type="ECO:0008006" key="4">
    <source>
        <dbReference type="Google" id="ProtNLM"/>
    </source>
</evidence>
<name>A0A1E3M133_9SPHN</name>
<feature type="transmembrane region" description="Helical" evidence="1">
    <location>
        <begin position="121"/>
        <end position="140"/>
    </location>
</feature>
<keyword evidence="3" id="KW-1185">Reference proteome</keyword>
<dbReference type="PANTHER" id="PTHR31004:SF1">
    <property type="entry name" value="TRANSMEMBRANE PROTEIN 79"/>
    <property type="match status" value="1"/>
</dbReference>
<evidence type="ECO:0000256" key="1">
    <source>
        <dbReference type="SAM" id="Phobius"/>
    </source>
</evidence>
<keyword evidence="1" id="KW-1133">Transmembrane helix</keyword>
<dbReference type="SUPFAM" id="SSF161084">
    <property type="entry name" value="MAPEG domain-like"/>
    <property type="match status" value="1"/>
</dbReference>
<protein>
    <recommendedName>
        <fullName evidence="4">MAPEG family protein</fullName>
    </recommendedName>
</protein>
<dbReference type="STRING" id="1888892.BFL28_08740"/>
<reference evidence="2 3" key="1">
    <citation type="submission" date="2016-08" db="EMBL/GenBank/DDBJ databases">
        <title>Draft genome of the agarase producing Sphingomonas sp. MCT13.</title>
        <authorList>
            <person name="D'Andrea M.M."/>
            <person name="Rossolini G.M."/>
            <person name="Thaller M.C."/>
        </authorList>
    </citation>
    <scope>NUCLEOTIDE SEQUENCE [LARGE SCALE GENOMIC DNA]</scope>
    <source>
        <strain evidence="2 3">MCT13</strain>
    </source>
</reference>
<dbReference type="GO" id="GO:0005765">
    <property type="term" value="C:lysosomal membrane"/>
    <property type="evidence" value="ECO:0007669"/>
    <property type="project" value="TreeGrafter"/>
</dbReference>